<dbReference type="Proteomes" id="UP000310636">
    <property type="component" value="Unassembled WGS sequence"/>
</dbReference>
<organism evidence="3 4">
    <name type="scientific">Cohnella fermenti</name>
    <dbReference type="NCBI Taxonomy" id="2565925"/>
    <lineage>
        <taxon>Bacteria</taxon>
        <taxon>Bacillati</taxon>
        <taxon>Bacillota</taxon>
        <taxon>Bacilli</taxon>
        <taxon>Bacillales</taxon>
        <taxon>Paenibacillaceae</taxon>
        <taxon>Cohnella</taxon>
    </lineage>
</organism>
<dbReference type="Pfam" id="PF01261">
    <property type="entry name" value="AP_endonuc_2"/>
    <property type="match status" value="1"/>
</dbReference>
<dbReference type="RefSeq" id="WP_136372108.1">
    <property type="nucleotide sequence ID" value="NZ_SSOB01000034.1"/>
</dbReference>
<dbReference type="AlphaFoldDB" id="A0A4S4BK63"/>
<name>A0A4S4BK63_9BACL</name>
<dbReference type="InterPro" id="IPR013022">
    <property type="entry name" value="Xyl_isomerase-like_TIM-brl"/>
</dbReference>
<protein>
    <submittedName>
        <fullName evidence="3">Sugar phosphate isomerase/epimerase</fullName>
    </submittedName>
</protein>
<reference evidence="3 4" key="1">
    <citation type="submission" date="2019-04" db="EMBL/GenBank/DDBJ databases">
        <title>Cohnella sp. nov. isolated from preserved vegetables.</title>
        <authorList>
            <person name="Lin S.-Y."/>
            <person name="Hung M.-H."/>
            <person name="Young C.-C."/>
        </authorList>
    </citation>
    <scope>NUCLEOTIDE SEQUENCE [LARGE SCALE GENOMIC DNA]</scope>
    <source>
        <strain evidence="3 4">CC-MHH1044</strain>
    </source>
</reference>
<dbReference type="Gene3D" id="3.20.20.150">
    <property type="entry name" value="Divalent-metal-dependent TIM barrel enzymes"/>
    <property type="match status" value="1"/>
</dbReference>
<dbReference type="EMBL" id="SSOB01000034">
    <property type="protein sequence ID" value="THF75096.1"/>
    <property type="molecule type" value="Genomic_DNA"/>
</dbReference>
<evidence type="ECO:0000256" key="1">
    <source>
        <dbReference type="SAM" id="MobiDB-lite"/>
    </source>
</evidence>
<sequence>MSRFKLSVFTVSTPDLTPSETCEAAKAAGIEGIEWRCKDTPAEVLNEAPSYWGHNRSTLATAPSPAEIASLNDAVAASGRSSIALVPYLTCGDLEGTEALFRLAKTIGASMIRVGVPGYQAEIGYHPLFEKATAYLNEVEAMARDYGVQALIEIHHGTIIPSASAAFRLASRYDPERIGVLLDPGNMIYEGMENFRMGMEILGPYLAHVHVKNAGWQPQRLADGSEHPNAAKAAGAPGADASPLDPIDWACGWRSIASGAVPWRTILRELDAVGYRGWLGVEDFSGSYGTAEMLRTFATQIRTWEAELGL</sequence>
<feature type="compositionally biased region" description="Low complexity" evidence="1">
    <location>
        <begin position="230"/>
        <end position="240"/>
    </location>
</feature>
<dbReference type="InterPro" id="IPR050312">
    <property type="entry name" value="IolE/XylAMocC-like"/>
</dbReference>
<dbReference type="OrthoDB" id="104997at2"/>
<keyword evidence="3" id="KW-0413">Isomerase</keyword>
<feature type="domain" description="Xylose isomerase-like TIM barrel" evidence="2">
    <location>
        <begin position="23"/>
        <end position="292"/>
    </location>
</feature>
<proteinExistence type="predicted"/>
<accession>A0A4S4BK63</accession>
<dbReference type="PANTHER" id="PTHR12110">
    <property type="entry name" value="HYDROXYPYRUVATE ISOMERASE"/>
    <property type="match status" value="1"/>
</dbReference>
<gene>
    <name evidence="3" type="ORF">E6C55_22690</name>
</gene>
<evidence type="ECO:0000259" key="2">
    <source>
        <dbReference type="Pfam" id="PF01261"/>
    </source>
</evidence>
<dbReference type="GO" id="GO:0016853">
    <property type="term" value="F:isomerase activity"/>
    <property type="evidence" value="ECO:0007669"/>
    <property type="project" value="UniProtKB-KW"/>
</dbReference>
<evidence type="ECO:0000313" key="3">
    <source>
        <dbReference type="EMBL" id="THF75096.1"/>
    </source>
</evidence>
<dbReference type="PANTHER" id="PTHR12110:SF21">
    <property type="entry name" value="XYLOSE ISOMERASE-LIKE TIM BARREL DOMAIN-CONTAINING PROTEIN"/>
    <property type="match status" value="1"/>
</dbReference>
<comment type="caution">
    <text evidence="3">The sequence shown here is derived from an EMBL/GenBank/DDBJ whole genome shotgun (WGS) entry which is preliminary data.</text>
</comment>
<evidence type="ECO:0000313" key="4">
    <source>
        <dbReference type="Proteomes" id="UP000310636"/>
    </source>
</evidence>
<dbReference type="InterPro" id="IPR036237">
    <property type="entry name" value="Xyl_isomerase-like_sf"/>
</dbReference>
<feature type="region of interest" description="Disordered" evidence="1">
    <location>
        <begin position="219"/>
        <end position="240"/>
    </location>
</feature>
<dbReference type="SUPFAM" id="SSF51658">
    <property type="entry name" value="Xylose isomerase-like"/>
    <property type="match status" value="1"/>
</dbReference>
<keyword evidence="4" id="KW-1185">Reference proteome</keyword>